<dbReference type="Pfam" id="PF02631">
    <property type="entry name" value="RecX_HTH2"/>
    <property type="match status" value="1"/>
</dbReference>
<dbReference type="GO" id="GO:0005737">
    <property type="term" value="C:cytoplasm"/>
    <property type="evidence" value="ECO:0007669"/>
    <property type="project" value="UniProtKB-SubCell"/>
</dbReference>
<evidence type="ECO:0000259" key="7">
    <source>
        <dbReference type="Pfam" id="PF21981"/>
    </source>
</evidence>
<evidence type="ECO:0000256" key="5">
    <source>
        <dbReference type="SAM" id="MobiDB-lite"/>
    </source>
</evidence>
<feature type="domain" description="RecX third three-helical" evidence="7">
    <location>
        <begin position="116"/>
        <end position="163"/>
    </location>
</feature>
<evidence type="ECO:0000259" key="6">
    <source>
        <dbReference type="Pfam" id="PF02631"/>
    </source>
</evidence>
<evidence type="ECO:0000259" key="8">
    <source>
        <dbReference type="Pfam" id="PF21982"/>
    </source>
</evidence>
<dbReference type="GO" id="GO:0006282">
    <property type="term" value="P:regulation of DNA repair"/>
    <property type="evidence" value="ECO:0007669"/>
    <property type="project" value="InterPro"/>
</dbReference>
<dbReference type="InterPro" id="IPR053925">
    <property type="entry name" value="RecX_HTH_3rd"/>
</dbReference>
<dbReference type="InterPro" id="IPR053926">
    <property type="entry name" value="RecX_HTH_1st"/>
</dbReference>
<reference evidence="9" key="1">
    <citation type="submission" date="2019-08" db="EMBL/GenBank/DDBJ databases">
        <authorList>
            <person name="Kucharzyk K."/>
            <person name="Murdoch R.W."/>
            <person name="Higgins S."/>
            <person name="Loffler F."/>
        </authorList>
    </citation>
    <scope>NUCLEOTIDE SEQUENCE</scope>
</reference>
<dbReference type="InterPro" id="IPR036388">
    <property type="entry name" value="WH-like_DNA-bd_sf"/>
</dbReference>
<dbReference type="InterPro" id="IPR003783">
    <property type="entry name" value="Regulatory_RecX"/>
</dbReference>
<evidence type="ECO:0000313" key="9">
    <source>
        <dbReference type="EMBL" id="MPN28466.1"/>
    </source>
</evidence>
<dbReference type="AlphaFoldDB" id="A0A645GQK2"/>
<evidence type="ECO:0000256" key="2">
    <source>
        <dbReference type="ARBA" id="ARBA00009695"/>
    </source>
</evidence>
<organism evidence="9">
    <name type="scientific">bioreactor metagenome</name>
    <dbReference type="NCBI Taxonomy" id="1076179"/>
    <lineage>
        <taxon>unclassified sequences</taxon>
        <taxon>metagenomes</taxon>
        <taxon>ecological metagenomes</taxon>
    </lineage>
</organism>
<gene>
    <name evidence="9" type="primary">recX_40</name>
    <name evidence="9" type="ORF">SDC9_175908</name>
</gene>
<dbReference type="PANTHER" id="PTHR33602">
    <property type="entry name" value="REGULATORY PROTEIN RECX FAMILY PROTEIN"/>
    <property type="match status" value="1"/>
</dbReference>
<evidence type="ECO:0000256" key="3">
    <source>
        <dbReference type="ARBA" id="ARBA00018111"/>
    </source>
</evidence>
<dbReference type="HAMAP" id="MF_01114">
    <property type="entry name" value="RecX"/>
    <property type="match status" value="1"/>
</dbReference>
<feature type="region of interest" description="Disordered" evidence="5">
    <location>
        <begin position="1"/>
        <end position="21"/>
    </location>
</feature>
<feature type="domain" description="RecX first three-helical" evidence="8">
    <location>
        <begin position="23"/>
        <end position="62"/>
    </location>
</feature>
<protein>
    <recommendedName>
        <fullName evidence="3">Regulatory protein RecX</fullName>
    </recommendedName>
</protein>
<evidence type="ECO:0000256" key="4">
    <source>
        <dbReference type="ARBA" id="ARBA00022490"/>
    </source>
</evidence>
<feature type="domain" description="RecX second three-helical" evidence="6">
    <location>
        <begin position="69"/>
        <end position="110"/>
    </location>
</feature>
<dbReference type="EMBL" id="VSSQ01078772">
    <property type="protein sequence ID" value="MPN28466.1"/>
    <property type="molecule type" value="Genomic_DNA"/>
</dbReference>
<sequence length="179" mass="19911">MTGRRAPGPEDNPDPEADPYDIAREIVLARLTDRARSRRELEQALAKRHTDPEVATAVLDRLTEVGLVDDRAFAAAWVASRQERKQLSRRALRDELVRKGVERDIIDEVLEAVDGDEEFNAALALVERKARSMAGLAPEVRRRRLVAALARRGFSAGVAYRALSALESEPDDGAWSDDL</sequence>
<accession>A0A645GQK2</accession>
<evidence type="ECO:0000256" key="1">
    <source>
        <dbReference type="ARBA" id="ARBA00004496"/>
    </source>
</evidence>
<keyword evidence="4" id="KW-0963">Cytoplasm</keyword>
<name>A0A645GQK2_9ZZZZ</name>
<dbReference type="Pfam" id="PF21982">
    <property type="entry name" value="RecX_HTH1"/>
    <property type="match status" value="1"/>
</dbReference>
<comment type="subcellular location">
    <subcellularLocation>
        <location evidence="1">Cytoplasm</location>
    </subcellularLocation>
</comment>
<comment type="caution">
    <text evidence="9">The sequence shown here is derived from an EMBL/GenBank/DDBJ whole genome shotgun (WGS) entry which is preliminary data.</text>
</comment>
<dbReference type="Gene3D" id="1.10.10.10">
    <property type="entry name" value="Winged helix-like DNA-binding domain superfamily/Winged helix DNA-binding domain"/>
    <property type="match status" value="3"/>
</dbReference>
<comment type="similarity">
    <text evidence="2">Belongs to the RecX family.</text>
</comment>
<proteinExistence type="inferred from homology"/>
<dbReference type="PANTHER" id="PTHR33602:SF1">
    <property type="entry name" value="REGULATORY PROTEIN RECX FAMILY PROTEIN"/>
    <property type="match status" value="1"/>
</dbReference>
<dbReference type="Pfam" id="PF21981">
    <property type="entry name" value="RecX_HTH3"/>
    <property type="match status" value="1"/>
</dbReference>
<dbReference type="InterPro" id="IPR053924">
    <property type="entry name" value="RecX_HTH_2nd"/>
</dbReference>